<accession>A0A3A3GLA6</accession>
<dbReference type="Proteomes" id="UP000266177">
    <property type="component" value="Unassembled WGS sequence"/>
</dbReference>
<dbReference type="EMBL" id="QYZD01000011">
    <property type="protein sequence ID" value="RJG23380.1"/>
    <property type="molecule type" value="Genomic_DNA"/>
</dbReference>
<dbReference type="Pfam" id="PF10076">
    <property type="entry name" value="Phage_Mu_Gp48"/>
    <property type="match status" value="1"/>
</dbReference>
<dbReference type="InterPro" id="IPR018755">
    <property type="entry name" value="Phage_Mu_Gp48"/>
</dbReference>
<protein>
    <submittedName>
        <fullName evidence="1">DUF2313 domain-containing protein</fullName>
    </submittedName>
</protein>
<proteinExistence type="predicted"/>
<sequence>MSVNSPFKSNRGPIMLGYLRKKQYELSPFMLSILDTQGTELDGLWQTFDSILDQCYLERATWGLDIWEEEWDLPTNYEESYETRRSRIKAKIIGSGTFTEQTARDLANAYSQTRNALFLPLHESYAFKTIYDIDDLTSYTGLKFAFEEAKPAHLLHIVELMIDLFNSFHIEASAKVKSRIKLDYAPKIIGGSKLRGSYLYLGFSRYEVDDVDELVFNGAWKFDGKQSFSGMNPFGLDFYLDSADQCSLRHIRAGQVIDEEVF</sequence>
<comment type="caution">
    <text evidence="1">The sequence shown here is derived from an EMBL/GenBank/DDBJ whole genome shotgun (WGS) entry which is preliminary data.</text>
</comment>
<dbReference type="OrthoDB" id="1629754at2"/>
<organism evidence="1 2">
    <name type="scientific">Paenibacillus thiaminolyticus</name>
    <name type="common">Bacillus thiaminolyticus</name>
    <dbReference type="NCBI Taxonomy" id="49283"/>
    <lineage>
        <taxon>Bacteria</taxon>
        <taxon>Bacillati</taxon>
        <taxon>Bacillota</taxon>
        <taxon>Bacilli</taxon>
        <taxon>Bacillales</taxon>
        <taxon>Paenibacillaceae</taxon>
        <taxon>Paenibacillus</taxon>
    </lineage>
</organism>
<evidence type="ECO:0000313" key="1">
    <source>
        <dbReference type="EMBL" id="RJG23380.1"/>
    </source>
</evidence>
<dbReference type="AlphaFoldDB" id="A0A3A3GLA6"/>
<reference evidence="1 2" key="1">
    <citation type="submission" date="2018-09" db="EMBL/GenBank/DDBJ databases">
        <title>Paenibacillus SK2017-BO5.</title>
        <authorList>
            <person name="Piskunova J.V."/>
            <person name="Dubiley S.A."/>
            <person name="Severinov K.V."/>
        </authorList>
    </citation>
    <scope>NUCLEOTIDE SEQUENCE [LARGE SCALE GENOMIC DNA]</scope>
    <source>
        <strain evidence="1 2">BO5</strain>
    </source>
</reference>
<name>A0A3A3GLA6_PANTH</name>
<evidence type="ECO:0000313" key="2">
    <source>
        <dbReference type="Proteomes" id="UP000266177"/>
    </source>
</evidence>
<gene>
    <name evidence="1" type="ORF">DQX05_14150</name>
</gene>